<reference evidence="7" key="1">
    <citation type="submission" date="2016-10" db="EMBL/GenBank/DDBJ databases">
        <authorList>
            <person name="Varghese N."/>
            <person name="Submissions S."/>
        </authorList>
    </citation>
    <scope>NUCLEOTIDE SEQUENCE [LARGE SCALE GENOMIC DNA]</scope>
    <source>
        <strain evidence="7">DSM 26471</strain>
    </source>
</reference>
<dbReference type="EMBL" id="FORH01000001">
    <property type="protein sequence ID" value="SFI82816.1"/>
    <property type="molecule type" value="Genomic_DNA"/>
</dbReference>
<proteinExistence type="inferred from homology"/>
<accession>A0A1I3LEB1</accession>
<dbReference type="Pfam" id="PF00588">
    <property type="entry name" value="SpoU_methylase"/>
    <property type="match status" value="1"/>
</dbReference>
<evidence type="ECO:0000313" key="7">
    <source>
        <dbReference type="Proteomes" id="UP000199630"/>
    </source>
</evidence>
<dbReference type="GO" id="GO:0008173">
    <property type="term" value="F:RNA methyltransferase activity"/>
    <property type="evidence" value="ECO:0007669"/>
    <property type="project" value="InterPro"/>
</dbReference>
<dbReference type="GO" id="GO:0005829">
    <property type="term" value="C:cytosol"/>
    <property type="evidence" value="ECO:0007669"/>
    <property type="project" value="TreeGrafter"/>
</dbReference>
<organism evidence="6 7">
    <name type="scientific">Celeribacter neptunius</name>
    <dbReference type="NCBI Taxonomy" id="588602"/>
    <lineage>
        <taxon>Bacteria</taxon>
        <taxon>Pseudomonadati</taxon>
        <taxon>Pseudomonadota</taxon>
        <taxon>Alphaproteobacteria</taxon>
        <taxon>Rhodobacterales</taxon>
        <taxon>Roseobacteraceae</taxon>
        <taxon>Celeribacter</taxon>
    </lineage>
</organism>
<dbReference type="RefSeq" id="WP_245781095.1">
    <property type="nucleotide sequence ID" value="NZ_FORH01000001.1"/>
</dbReference>
<dbReference type="InterPro" id="IPR001537">
    <property type="entry name" value="SpoU_MeTrfase"/>
</dbReference>
<keyword evidence="4" id="KW-0949">S-adenosyl-L-methionine</keyword>
<dbReference type="Gene3D" id="3.40.1280.10">
    <property type="match status" value="1"/>
</dbReference>
<keyword evidence="2 6" id="KW-0489">Methyltransferase</keyword>
<dbReference type="SUPFAM" id="SSF75217">
    <property type="entry name" value="alpha/beta knot"/>
    <property type="match status" value="1"/>
</dbReference>
<evidence type="ECO:0000256" key="4">
    <source>
        <dbReference type="ARBA" id="ARBA00022691"/>
    </source>
</evidence>
<dbReference type="PANTHER" id="PTHR42786:SF7">
    <property type="entry name" value="TRNA_RRNA METHYLTRANSFERASE SPOU TYPE DOMAIN-CONTAINING PROTEIN"/>
    <property type="match status" value="1"/>
</dbReference>
<dbReference type="Proteomes" id="UP000199630">
    <property type="component" value="Unassembled WGS sequence"/>
</dbReference>
<dbReference type="GO" id="GO:0002128">
    <property type="term" value="P:tRNA nucleoside ribose methylation"/>
    <property type="evidence" value="ECO:0007669"/>
    <property type="project" value="TreeGrafter"/>
</dbReference>
<dbReference type="PANTHER" id="PTHR42786">
    <property type="entry name" value="TRNA/RRNA METHYLTRANSFERASE"/>
    <property type="match status" value="1"/>
</dbReference>
<evidence type="ECO:0000256" key="3">
    <source>
        <dbReference type="ARBA" id="ARBA00022679"/>
    </source>
</evidence>
<evidence type="ECO:0000313" key="6">
    <source>
        <dbReference type="EMBL" id="SFI82816.1"/>
    </source>
</evidence>
<evidence type="ECO:0000259" key="5">
    <source>
        <dbReference type="Pfam" id="PF00588"/>
    </source>
</evidence>
<dbReference type="InterPro" id="IPR029026">
    <property type="entry name" value="tRNA_m1G_MTases_N"/>
</dbReference>
<feature type="domain" description="tRNA/rRNA methyltransferase SpoU type" evidence="5">
    <location>
        <begin position="17"/>
        <end position="167"/>
    </location>
</feature>
<evidence type="ECO:0000256" key="1">
    <source>
        <dbReference type="ARBA" id="ARBA00007228"/>
    </source>
</evidence>
<comment type="similarity">
    <text evidence="1">Belongs to the class IV-like SAM-binding methyltransferase superfamily. RNA methyltransferase TrmH family.</text>
</comment>
<dbReference type="InterPro" id="IPR004384">
    <property type="entry name" value="RNA_MeTrfase_TrmJ/LasT"/>
</dbReference>
<keyword evidence="3 6" id="KW-0808">Transferase</keyword>
<name>A0A1I3LEB1_9RHOB</name>
<keyword evidence="7" id="KW-1185">Reference proteome</keyword>
<dbReference type="Gene3D" id="1.10.8.590">
    <property type="match status" value="1"/>
</dbReference>
<dbReference type="GO" id="GO:0003723">
    <property type="term" value="F:RNA binding"/>
    <property type="evidence" value="ECO:0007669"/>
    <property type="project" value="InterPro"/>
</dbReference>
<dbReference type="STRING" id="588602.SAMN04487991_0985"/>
<gene>
    <name evidence="6" type="ORF">SAMN04487991_0985</name>
</gene>
<dbReference type="AlphaFoldDB" id="A0A1I3LEB1"/>
<evidence type="ECO:0000256" key="2">
    <source>
        <dbReference type="ARBA" id="ARBA00022603"/>
    </source>
</evidence>
<dbReference type="CDD" id="cd18093">
    <property type="entry name" value="SpoU-like_TrmJ"/>
    <property type="match status" value="1"/>
</dbReference>
<dbReference type="InterPro" id="IPR029028">
    <property type="entry name" value="Alpha/beta_knot_MTases"/>
</dbReference>
<protein>
    <submittedName>
        <fullName evidence="6">tRNA/rRNA methyltransferase</fullName>
    </submittedName>
</protein>
<dbReference type="PIRSF" id="PIRSF004808">
    <property type="entry name" value="LasT"/>
    <property type="match status" value="1"/>
</dbReference>
<sequence>MSDTAQTGPTPAMITPAIILVRPQMGENIGGAARAMWNFGLDRMRVVAPRDGWPNPKAVAMASGAGRLLDEAGHFDTVRAAVADCDYVFATTARMRGITKPVVTPERAMEQARAMVAEGKKIGVMFGPERAGLENEDVVEANAIVTVPVNPVFASLNLAQAVLLMSYEWGRQTTDVAPEVMDLAKTDWAGHIEVEKLGDHYEDVMEEAGFFFPDHKAENMKLNLRNLWSRMPLTRADVQMLHGVMRQMKRWKERG</sequence>